<organism evidence="4 5">
    <name type="scientific">Amborella trichopoda</name>
    <dbReference type="NCBI Taxonomy" id="13333"/>
    <lineage>
        <taxon>Eukaryota</taxon>
        <taxon>Viridiplantae</taxon>
        <taxon>Streptophyta</taxon>
        <taxon>Embryophyta</taxon>
        <taxon>Tracheophyta</taxon>
        <taxon>Spermatophyta</taxon>
        <taxon>Magnoliopsida</taxon>
        <taxon>Amborellales</taxon>
        <taxon>Amborellaceae</taxon>
        <taxon>Amborella</taxon>
    </lineage>
</organism>
<feature type="region of interest" description="Disordered" evidence="2">
    <location>
        <begin position="178"/>
        <end position="246"/>
    </location>
</feature>
<evidence type="ECO:0000313" key="4">
    <source>
        <dbReference type="EMBL" id="ERN04002.1"/>
    </source>
</evidence>
<feature type="compositionally biased region" description="Polar residues" evidence="2">
    <location>
        <begin position="215"/>
        <end position="231"/>
    </location>
</feature>
<evidence type="ECO:0000256" key="1">
    <source>
        <dbReference type="ARBA" id="ARBA00007945"/>
    </source>
</evidence>
<dbReference type="InterPro" id="IPR007726">
    <property type="entry name" value="SS18_N"/>
</dbReference>
<feature type="domain" description="SS18 N-terminal" evidence="3">
    <location>
        <begin position="17"/>
        <end position="72"/>
    </location>
</feature>
<dbReference type="Gramene" id="ERN04002">
    <property type="protein sequence ID" value="ERN04002"/>
    <property type="gene ID" value="AMTR_s00079p00157130"/>
</dbReference>
<dbReference type="AlphaFoldDB" id="W1P2C1"/>
<dbReference type="KEGG" id="atr:18432154"/>
<name>W1P2C1_AMBTC</name>
<dbReference type="HOGENOM" id="CLU_086253_1_0_1"/>
<reference evidence="5" key="1">
    <citation type="journal article" date="2013" name="Science">
        <title>The Amborella genome and the evolution of flowering plants.</title>
        <authorList>
            <consortium name="Amborella Genome Project"/>
        </authorList>
    </citation>
    <scope>NUCLEOTIDE SEQUENCE [LARGE SCALE GENOMIC DNA]</scope>
</reference>
<feature type="compositionally biased region" description="Gly residues" evidence="2">
    <location>
        <begin position="178"/>
        <end position="191"/>
    </location>
</feature>
<dbReference type="OMA" id="MIPTFAT"/>
<dbReference type="OrthoDB" id="10265171at2759"/>
<dbReference type="GO" id="GO:0003713">
    <property type="term" value="F:transcription coactivator activity"/>
    <property type="evidence" value="ECO:0000318"/>
    <property type="project" value="GO_Central"/>
</dbReference>
<sequence length="246" mass="26135">MQQHLMQMQPMMAAYNNITTDHIQKYLDENKQLILAILDNQNLGKLSECAQYQAKLQENLMYLAAIADSQPQPPTVHAQFSPNAAMQPGAHYLQHRQPQQMTPQAALMAARSPMLYAQQPLSALQQHQHQQQQALHSQLAMTSSAANNGLHMLHSDTTNLGGSGGAMVSGGFPDFGRGSGSSGNLGSGSGNLGSTSDAMAGGSRDRKADLVGGDMQNSDGRGASSSAQNADASEPLYLKASEEEGN</sequence>
<gene>
    <name evidence="4" type="ORF">AMTR_s00079p00157130</name>
</gene>
<dbReference type="Proteomes" id="UP000017836">
    <property type="component" value="Unassembled WGS sequence"/>
</dbReference>
<dbReference type="EMBL" id="KI394313">
    <property type="protein sequence ID" value="ERN04002.1"/>
    <property type="molecule type" value="Genomic_DNA"/>
</dbReference>
<proteinExistence type="inferred from homology"/>
<protein>
    <recommendedName>
        <fullName evidence="3">SS18 N-terminal domain-containing protein</fullName>
    </recommendedName>
</protein>
<evidence type="ECO:0000256" key="2">
    <source>
        <dbReference type="SAM" id="MobiDB-lite"/>
    </source>
</evidence>
<accession>W1P2C1</accession>
<dbReference type="STRING" id="13333.W1P2C1"/>
<dbReference type="GO" id="GO:0005634">
    <property type="term" value="C:nucleus"/>
    <property type="evidence" value="ECO:0000318"/>
    <property type="project" value="GO_Central"/>
</dbReference>
<dbReference type="eggNOG" id="KOG3227">
    <property type="taxonomic scope" value="Eukaryota"/>
</dbReference>
<dbReference type="Pfam" id="PF05030">
    <property type="entry name" value="SSXT"/>
    <property type="match status" value="1"/>
</dbReference>
<evidence type="ECO:0000313" key="5">
    <source>
        <dbReference type="Proteomes" id="UP000017836"/>
    </source>
</evidence>
<dbReference type="GO" id="GO:0045944">
    <property type="term" value="P:positive regulation of transcription by RNA polymerase II"/>
    <property type="evidence" value="ECO:0000318"/>
    <property type="project" value="GO_Central"/>
</dbReference>
<comment type="similarity">
    <text evidence="1">Belongs to the SS18 family.</text>
</comment>
<evidence type="ECO:0000259" key="3">
    <source>
        <dbReference type="Pfam" id="PF05030"/>
    </source>
</evidence>
<keyword evidence="5" id="KW-1185">Reference proteome</keyword>